<evidence type="ECO:0008006" key="5">
    <source>
        <dbReference type="Google" id="ProtNLM"/>
    </source>
</evidence>
<feature type="compositionally biased region" description="Basic residues" evidence="2">
    <location>
        <begin position="210"/>
        <end position="224"/>
    </location>
</feature>
<dbReference type="SUPFAM" id="SSF47823">
    <property type="entry name" value="lambda integrase-like, N-terminal domain"/>
    <property type="match status" value="1"/>
</dbReference>
<keyword evidence="1" id="KW-0238">DNA-binding</keyword>
<feature type="compositionally biased region" description="Basic residues" evidence="2">
    <location>
        <begin position="183"/>
        <end position="202"/>
    </location>
</feature>
<sequence>MCDHLLCSRSENTCKSYSNGFKKWQRVISVQGHSALPAHPVHIALYLTHLLDSGASSNTVNLAVYCIKWVHGLNGYSDPTDNSFVKNLQESAKRRAKPKTCRKDPVTPEILIKLCEMFKSSSDVLVVRDLPMTLLSFAGFLKYDEISSVCCQDVKIFDGYFSIKITKQRRGYPTTPSCSTHSKTPKHPMQKHKADKHKKRRARDKERQRTTQKHQTQRTTHKPTRPMDNRCRLRTAICHENSRRYGYPGLRAHNPPIFPITQRSRRTYNCGVKQPPHCQMTTHKQDRKRRGPSNTDEYVNGYKKRVYVIQSVLCRRVLMYVITRGVRLTFREDRWSGPCLL</sequence>
<keyword evidence="4" id="KW-1185">Reference proteome</keyword>
<evidence type="ECO:0000313" key="3">
    <source>
        <dbReference type="EMBL" id="KAK3107576.1"/>
    </source>
</evidence>
<proteinExistence type="predicted"/>
<dbReference type="EMBL" id="VSWD01000002">
    <property type="protein sequence ID" value="KAK3107576.1"/>
    <property type="molecule type" value="Genomic_DNA"/>
</dbReference>
<dbReference type="Gene3D" id="1.10.150.130">
    <property type="match status" value="1"/>
</dbReference>
<evidence type="ECO:0000256" key="1">
    <source>
        <dbReference type="ARBA" id="ARBA00023125"/>
    </source>
</evidence>
<name>A0AA88YM09_PINIB</name>
<evidence type="ECO:0000313" key="4">
    <source>
        <dbReference type="Proteomes" id="UP001186944"/>
    </source>
</evidence>
<dbReference type="InterPro" id="IPR010998">
    <property type="entry name" value="Integrase_recombinase_N"/>
</dbReference>
<accession>A0AA88YM09</accession>
<dbReference type="AlphaFoldDB" id="A0AA88YM09"/>
<comment type="caution">
    <text evidence="3">The sequence shown here is derived from an EMBL/GenBank/DDBJ whole genome shotgun (WGS) entry which is preliminary data.</text>
</comment>
<evidence type="ECO:0000256" key="2">
    <source>
        <dbReference type="SAM" id="MobiDB-lite"/>
    </source>
</evidence>
<protein>
    <recommendedName>
        <fullName evidence="5">Integrase SAM-like N-terminal domain-containing protein</fullName>
    </recommendedName>
</protein>
<feature type="region of interest" description="Disordered" evidence="2">
    <location>
        <begin position="170"/>
        <end position="227"/>
    </location>
</feature>
<feature type="region of interest" description="Disordered" evidence="2">
    <location>
        <begin position="273"/>
        <end position="297"/>
    </location>
</feature>
<organism evidence="3 4">
    <name type="scientific">Pinctada imbricata</name>
    <name type="common">Atlantic pearl-oyster</name>
    <name type="synonym">Pinctada martensii</name>
    <dbReference type="NCBI Taxonomy" id="66713"/>
    <lineage>
        <taxon>Eukaryota</taxon>
        <taxon>Metazoa</taxon>
        <taxon>Spiralia</taxon>
        <taxon>Lophotrochozoa</taxon>
        <taxon>Mollusca</taxon>
        <taxon>Bivalvia</taxon>
        <taxon>Autobranchia</taxon>
        <taxon>Pteriomorphia</taxon>
        <taxon>Pterioida</taxon>
        <taxon>Pterioidea</taxon>
        <taxon>Pteriidae</taxon>
        <taxon>Pinctada</taxon>
    </lineage>
</organism>
<reference evidence="3" key="1">
    <citation type="submission" date="2019-08" db="EMBL/GenBank/DDBJ databases">
        <title>The improved chromosome-level genome for the pearl oyster Pinctada fucata martensii using PacBio sequencing and Hi-C.</title>
        <authorList>
            <person name="Zheng Z."/>
        </authorList>
    </citation>
    <scope>NUCLEOTIDE SEQUENCE</scope>
    <source>
        <strain evidence="3">ZZ-2019</strain>
        <tissue evidence="3">Adductor muscle</tissue>
    </source>
</reference>
<dbReference type="Proteomes" id="UP001186944">
    <property type="component" value="Unassembled WGS sequence"/>
</dbReference>
<gene>
    <name evidence="3" type="ORF">FSP39_017560</name>
</gene>
<dbReference type="GO" id="GO:0003677">
    <property type="term" value="F:DNA binding"/>
    <property type="evidence" value="ECO:0007669"/>
    <property type="project" value="UniProtKB-KW"/>
</dbReference>